<keyword evidence="8 15" id="KW-0547">Nucleotide-binding</keyword>
<dbReference type="OrthoDB" id="9805579at2"/>
<dbReference type="HAMAP" id="MF_01382">
    <property type="entry name" value="SecA"/>
    <property type="match status" value="1"/>
</dbReference>
<dbReference type="Pfam" id="PF21090">
    <property type="entry name" value="P-loop_SecA"/>
    <property type="match status" value="1"/>
</dbReference>
<evidence type="ECO:0000256" key="10">
    <source>
        <dbReference type="ARBA" id="ARBA00022840"/>
    </source>
</evidence>
<evidence type="ECO:0000256" key="2">
    <source>
        <dbReference type="ARBA" id="ARBA00004170"/>
    </source>
</evidence>
<keyword evidence="11 15" id="KW-0653">Protein transport</keyword>
<dbReference type="PRINTS" id="PR00906">
    <property type="entry name" value="SECA"/>
</dbReference>
<feature type="binding site" evidence="15">
    <location>
        <begin position="109"/>
        <end position="113"/>
    </location>
    <ligand>
        <name>ATP</name>
        <dbReference type="ChEBI" id="CHEBI:30616"/>
    </ligand>
</feature>
<keyword evidence="13 15" id="KW-0811">Translocation</keyword>
<feature type="binding site" evidence="15">
    <location>
        <position position="572"/>
    </location>
    <ligand>
        <name>ATP</name>
        <dbReference type="ChEBI" id="CHEBI:30616"/>
    </ligand>
</feature>
<dbReference type="Pfam" id="PF01043">
    <property type="entry name" value="SecA_PP_bind"/>
    <property type="match status" value="1"/>
</dbReference>
<dbReference type="InterPro" id="IPR014018">
    <property type="entry name" value="SecA_motor_DEAD"/>
</dbReference>
<keyword evidence="6 15" id="KW-0963">Cytoplasm</keyword>
<evidence type="ECO:0000256" key="7">
    <source>
        <dbReference type="ARBA" id="ARBA00022723"/>
    </source>
</evidence>
<feature type="domain" description="SecA family profile" evidence="20">
    <location>
        <begin position="6"/>
        <end position="650"/>
    </location>
</feature>
<dbReference type="InterPro" id="IPR011116">
    <property type="entry name" value="SecA_Wing/Scaffold"/>
</dbReference>
<dbReference type="KEGG" id="pbas:SMSP2_01177"/>
<organism evidence="21 22">
    <name type="scientific">Limihaloglobus sulfuriphilus</name>
    <dbReference type="NCBI Taxonomy" id="1851148"/>
    <lineage>
        <taxon>Bacteria</taxon>
        <taxon>Pseudomonadati</taxon>
        <taxon>Planctomycetota</taxon>
        <taxon>Phycisphaerae</taxon>
        <taxon>Sedimentisphaerales</taxon>
        <taxon>Sedimentisphaeraceae</taxon>
        <taxon>Limihaloglobus</taxon>
    </lineage>
</organism>
<comment type="subcellular location">
    <subcellularLocation>
        <location evidence="15">Cell membrane</location>
        <topology evidence="15">Peripheral membrane protein</topology>
        <orientation evidence="15">Cytoplasmic side</orientation>
    </subcellularLocation>
    <subcellularLocation>
        <location evidence="15">Cytoplasm</location>
    </subcellularLocation>
    <subcellularLocation>
        <location evidence="2">Membrane</location>
        <topology evidence="2">Peripheral membrane protein</topology>
    </subcellularLocation>
    <text evidence="15">Distribution is 50-50.</text>
</comment>
<keyword evidence="4 15" id="KW-0813">Transport</keyword>
<dbReference type="SMART" id="SM00958">
    <property type="entry name" value="SecA_PP_bind"/>
    <property type="match status" value="1"/>
</dbReference>
<dbReference type="Proteomes" id="UP000188181">
    <property type="component" value="Chromosome"/>
</dbReference>
<dbReference type="GO" id="GO:0065002">
    <property type="term" value="P:intracellular protein transmembrane transport"/>
    <property type="evidence" value="ECO:0007669"/>
    <property type="project" value="UniProtKB-UniRule"/>
</dbReference>
<dbReference type="InterPro" id="IPR011130">
    <property type="entry name" value="SecA_preprotein_X-link_dom"/>
</dbReference>
<evidence type="ECO:0000256" key="12">
    <source>
        <dbReference type="ARBA" id="ARBA00022967"/>
    </source>
</evidence>
<feature type="binding site" evidence="15">
    <location>
        <position position="91"/>
    </location>
    <ligand>
        <name>ATP</name>
        <dbReference type="ChEBI" id="CHEBI:30616"/>
    </ligand>
</feature>
<comment type="similarity">
    <text evidence="3 15 16">Belongs to the SecA family.</text>
</comment>
<dbReference type="PROSITE" id="PS51194">
    <property type="entry name" value="HELICASE_CTER"/>
    <property type="match status" value="1"/>
</dbReference>
<evidence type="ECO:0000259" key="19">
    <source>
        <dbReference type="PROSITE" id="PS51194"/>
    </source>
</evidence>
<proteinExistence type="inferred from homology"/>
<dbReference type="GO" id="GO:0017038">
    <property type="term" value="P:protein import"/>
    <property type="evidence" value="ECO:0007669"/>
    <property type="project" value="InterPro"/>
</dbReference>
<keyword evidence="5 15" id="KW-1003">Cell membrane</keyword>
<evidence type="ECO:0000256" key="6">
    <source>
        <dbReference type="ARBA" id="ARBA00022490"/>
    </source>
</evidence>
<evidence type="ECO:0000256" key="8">
    <source>
        <dbReference type="ARBA" id="ARBA00022741"/>
    </source>
</evidence>
<accession>A0A1Q2MDQ0</accession>
<evidence type="ECO:0000256" key="1">
    <source>
        <dbReference type="ARBA" id="ARBA00001947"/>
    </source>
</evidence>
<dbReference type="GO" id="GO:0005829">
    <property type="term" value="C:cytosol"/>
    <property type="evidence" value="ECO:0007669"/>
    <property type="project" value="TreeGrafter"/>
</dbReference>
<dbReference type="CDD" id="cd17928">
    <property type="entry name" value="DEXDc_SecA"/>
    <property type="match status" value="1"/>
</dbReference>
<feature type="domain" description="Helicase C-terminal" evidence="19">
    <location>
        <begin position="480"/>
        <end position="666"/>
    </location>
</feature>
<dbReference type="RefSeq" id="WP_146683051.1">
    <property type="nucleotide sequence ID" value="NZ_CP019646.1"/>
</dbReference>
<evidence type="ECO:0000256" key="17">
    <source>
        <dbReference type="SAM" id="Coils"/>
    </source>
</evidence>
<evidence type="ECO:0000313" key="22">
    <source>
        <dbReference type="Proteomes" id="UP000188181"/>
    </source>
</evidence>
<dbReference type="InterPro" id="IPR004027">
    <property type="entry name" value="SEC_C_motif"/>
</dbReference>
<dbReference type="SUPFAM" id="SSF81886">
    <property type="entry name" value="Helical scaffold and wing domains of SecA"/>
    <property type="match status" value="2"/>
</dbReference>
<evidence type="ECO:0000256" key="14">
    <source>
        <dbReference type="ARBA" id="ARBA00023136"/>
    </source>
</evidence>
<keyword evidence="9" id="KW-0862">Zinc</keyword>
<evidence type="ECO:0000259" key="18">
    <source>
        <dbReference type="PROSITE" id="PS51192"/>
    </source>
</evidence>
<gene>
    <name evidence="15" type="primary">secA</name>
    <name evidence="21" type="ORF">SMSP2_01177</name>
</gene>
<dbReference type="InterPro" id="IPR027417">
    <property type="entry name" value="P-loop_NTPase"/>
</dbReference>
<dbReference type="InterPro" id="IPR000185">
    <property type="entry name" value="SecA"/>
</dbReference>
<dbReference type="PROSITE" id="PS51192">
    <property type="entry name" value="HELICASE_ATP_BIND_1"/>
    <property type="match status" value="1"/>
</dbReference>
<dbReference type="InterPro" id="IPR014001">
    <property type="entry name" value="Helicase_ATP-bd"/>
</dbReference>
<dbReference type="PROSITE" id="PS51196">
    <property type="entry name" value="SECA_MOTOR_DEAD"/>
    <property type="match status" value="1"/>
</dbReference>
<evidence type="ECO:0000256" key="15">
    <source>
        <dbReference type="HAMAP-Rule" id="MF_01382"/>
    </source>
</evidence>
<keyword evidence="12 15" id="KW-1278">Translocase</keyword>
<feature type="domain" description="Helicase ATP-binding" evidence="18">
    <location>
        <begin position="93"/>
        <end position="253"/>
    </location>
</feature>
<comment type="catalytic activity">
    <reaction evidence="15">
        <text>ATP + H2O + cellular proteinSide 1 = ADP + phosphate + cellular proteinSide 2.</text>
        <dbReference type="EC" id="7.4.2.8"/>
    </reaction>
</comment>
<reference evidence="22" key="1">
    <citation type="submission" date="2017-02" db="EMBL/GenBank/DDBJ databases">
        <title>Comparative genomics and description of representatives of a novel lineage of planctomycetes thriving in anoxic sediments.</title>
        <authorList>
            <person name="Spring S."/>
            <person name="Bunk B."/>
            <person name="Sproer C."/>
        </authorList>
    </citation>
    <scope>NUCLEOTIDE SEQUENCE [LARGE SCALE GENOMIC DNA]</scope>
    <source>
        <strain evidence="22">SM-Chi-D1</strain>
    </source>
</reference>
<evidence type="ECO:0000256" key="4">
    <source>
        <dbReference type="ARBA" id="ARBA00022448"/>
    </source>
</evidence>
<comment type="function">
    <text evidence="15">Part of the Sec protein translocase complex. Interacts with the SecYEG preprotein conducting channel. Has a central role in coupling the hydrolysis of ATP to the transfer of proteins into and across the cell membrane, serving as an ATP-driven molecular motor driving the stepwise translocation of polypeptide chains across the membrane.</text>
</comment>
<dbReference type="Gene3D" id="1.10.3060.10">
    <property type="entry name" value="Helical scaffold and wing domains of SecA"/>
    <property type="match status" value="2"/>
</dbReference>
<keyword evidence="17" id="KW-0175">Coiled coil</keyword>
<dbReference type="GO" id="GO:0046872">
    <property type="term" value="F:metal ion binding"/>
    <property type="evidence" value="ECO:0007669"/>
    <property type="project" value="UniProtKB-KW"/>
</dbReference>
<evidence type="ECO:0000259" key="20">
    <source>
        <dbReference type="PROSITE" id="PS51196"/>
    </source>
</evidence>
<name>A0A1Q2MDQ0_9BACT</name>
<dbReference type="CDD" id="cd18803">
    <property type="entry name" value="SF2_C_secA"/>
    <property type="match status" value="1"/>
</dbReference>
<evidence type="ECO:0000256" key="13">
    <source>
        <dbReference type="ARBA" id="ARBA00023010"/>
    </source>
</evidence>
<dbReference type="FunFam" id="3.40.50.300:FF:000429">
    <property type="entry name" value="Preprotein translocase subunit SecA"/>
    <property type="match status" value="1"/>
</dbReference>
<keyword evidence="7" id="KW-0479">Metal-binding</keyword>
<keyword evidence="22" id="KW-1185">Reference proteome</keyword>
<dbReference type="Gene3D" id="3.40.50.300">
    <property type="entry name" value="P-loop containing nucleotide triphosphate hydrolases"/>
    <property type="match status" value="4"/>
</dbReference>
<dbReference type="Pfam" id="PF07517">
    <property type="entry name" value="SecA_DEAD"/>
    <property type="match status" value="1"/>
</dbReference>
<comment type="cofactor">
    <cofactor evidence="1">
        <name>Zn(2+)</name>
        <dbReference type="ChEBI" id="CHEBI:29105"/>
    </cofactor>
</comment>
<feature type="coiled-coil region" evidence="17">
    <location>
        <begin position="259"/>
        <end position="286"/>
    </location>
</feature>
<dbReference type="InterPro" id="IPR001650">
    <property type="entry name" value="Helicase_C-like"/>
</dbReference>
<dbReference type="GO" id="GO:0008564">
    <property type="term" value="F:protein-exporting ATPase activity"/>
    <property type="evidence" value="ECO:0007669"/>
    <property type="project" value="UniProtKB-EC"/>
</dbReference>
<evidence type="ECO:0000256" key="16">
    <source>
        <dbReference type="RuleBase" id="RU003874"/>
    </source>
</evidence>
<dbReference type="InterPro" id="IPR044722">
    <property type="entry name" value="SecA_SF2_C"/>
</dbReference>
<dbReference type="InterPro" id="IPR011115">
    <property type="entry name" value="SecA_DEAD"/>
</dbReference>
<dbReference type="EMBL" id="CP019646">
    <property type="protein sequence ID" value="AQQ70815.1"/>
    <property type="molecule type" value="Genomic_DNA"/>
</dbReference>
<dbReference type="InterPro" id="IPR036670">
    <property type="entry name" value="SecA_X-link_sf"/>
</dbReference>
<dbReference type="PANTHER" id="PTHR30612">
    <property type="entry name" value="SECA INNER MEMBRANE COMPONENT OF SEC PROTEIN SECRETION SYSTEM"/>
    <property type="match status" value="1"/>
</dbReference>
<keyword evidence="10 15" id="KW-0067">ATP-binding</keyword>
<evidence type="ECO:0000256" key="3">
    <source>
        <dbReference type="ARBA" id="ARBA00007650"/>
    </source>
</evidence>
<dbReference type="GO" id="GO:0005524">
    <property type="term" value="F:ATP binding"/>
    <property type="evidence" value="ECO:0007669"/>
    <property type="project" value="UniProtKB-UniRule"/>
</dbReference>
<dbReference type="STRING" id="1851148.SMSP2_01177"/>
<evidence type="ECO:0000313" key="21">
    <source>
        <dbReference type="EMBL" id="AQQ70815.1"/>
    </source>
</evidence>
<dbReference type="AlphaFoldDB" id="A0A1Q2MDQ0"/>
<dbReference type="Pfam" id="PF07516">
    <property type="entry name" value="SecA_SW"/>
    <property type="match status" value="2"/>
</dbReference>
<dbReference type="Gene3D" id="3.90.1440.10">
    <property type="entry name" value="SecA, preprotein cross-linking domain"/>
    <property type="match status" value="1"/>
</dbReference>
<dbReference type="GO" id="GO:0006605">
    <property type="term" value="P:protein targeting"/>
    <property type="evidence" value="ECO:0007669"/>
    <property type="project" value="UniProtKB-UniRule"/>
</dbReference>
<comment type="subunit">
    <text evidence="15">Monomer and homodimer. Part of the essential Sec protein translocation apparatus which comprises SecA, SecYEG and auxiliary proteins SecDF. Other proteins may also be involved.</text>
</comment>
<evidence type="ECO:0000256" key="11">
    <source>
        <dbReference type="ARBA" id="ARBA00022927"/>
    </source>
</evidence>
<dbReference type="GO" id="GO:0043952">
    <property type="term" value="P:protein transport by the Sec complex"/>
    <property type="evidence" value="ECO:0007669"/>
    <property type="project" value="TreeGrafter"/>
</dbReference>
<dbReference type="Pfam" id="PF02810">
    <property type="entry name" value="SEC-C"/>
    <property type="match status" value="1"/>
</dbReference>
<dbReference type="EC" id="7.4.2.8" evidence="15"/>
<dbReference type="SUPFAM" id="SSF81767">
    <property type="entry name" value="Pre-protein crosslinking domain of SecA"/>
    <property type="match status" value="1"/>
</dbReference>
<keyword evidence="14 15" id="KW-0472">Membrane</keyword>
<dbReference type="SMART" id="SM00957">
    <property type="entry name" value="SecA_DEAD"/>
    <property type="match status" value="1"/>
</dbReference>
<dbReference type="GO" id="GO:0031522">
    <property type="term" value="C:cell envelope Sec protein transport complex"/>
    <property type="evidence" value="ECO:0007669"/>
    <property type="project" value="TreeGrafter"/>
</dbReference>
<dbReference type="PROSITE" id="PS01312">
    <property type="entry name" value="SECA"/>
    <property type="match status" value="1"/>
</dbReference>
<evidence type="ECO:0000256" key="9">
    <source>
        <dbReference type="ARBA" id="ARBA00022833"/>
    </source>
</evidence>
<dbReference type="InterPro" id="IPR020937">
    <property type="entry name" value="SecA_CS"/>
</dbReference>
<dbReference type="GO" id="GO:0005886">
    <property type="term" value="C:plasma membrane"/>
    <property type="evidence" value="ECO:0007669"/>
    <property type="project" value="UniProtKB-SubCell"/>
</dbReference>
<dbReference type="InterPro" id="IPR036266">
    <property type="entry name" value="SecA_Wing/Scaffold_sf"/>
</dbReference>
<sequence length="1160" mass="132233">MFPVIGKFLAKTFGTRNDRLVKAYMQTAVKAAEFEDKFKSQSDEQLKANTQRFREEVNSGERSVNDILPEAFAVVREAARRNMEMRHYDVQLVGGNVLSDGKIAEMATGEGKTLVATLAAYLIHITGKRVHVVTVNDYLASRDAEWMSPVYNALGLSVGAIQNDMDPGGDERKSIYKMDIVYGTNNEFGFDYLRDNMKMSISQICQGELESAIIDEVDSILIDEARTPLIISGPAMDDVDRYRKADGVVRELISMQRGYTNIESQIKQAQHKAAEAEGIAADAKKVKDKQRSAKYEAIAQENLAKQQQLEEKLEGMTQYYEVELDRKAVHLTHEGVGEAQKIAGIGSFFTGNNMDWPHLLEQGLRAHVCFEREKDYVVMDGKVVIVDEFTGRLMHGRQWSDGLHQAVEAKERVQIKEESQTLATVTLQNFFKLYDQLAGMTGTAMTEAQEFMDIYKLDVVSIPTNRPCIRDDRDDLIYKDMRDKFNSIVEEINEISGQGRPILVGTVSIEKSEAISTALHRKYGVEHEVLNAKQHAREATIVEKAGQQHTDSRGNRRGNVTIATNMAGRGTDIKLGEGVAELGGLHIIGTERHESRRIDNQLRGRAGRQGDKGSSQFFLCFDDDLLRIFAPDWVIKALAKKGMLEGEAIDHPWISRGIEKAQRKVEEKNFEARKSLLEYDEVMDYQRKTFYGRRRKVLEGKELRETIFDKIENVVETLCDDVLDETYPYRAAAAWILHTFGVDIDIKKIYGLEQSEVEAIVRKDAAQNARGKISMTIAEFLEDWDDPSSWKLSDLSKWAMSTFNANLSVSKLRELSADEIESEIGDAAQEQIMKKDFSGIVEFLDEDFAVKTLQTHLRERFTLDISLDQLKSLPKKEIKTVIVEKLDEKYQRKETACSADMMCQMAYGENRQNVYSLDNLANRANRLYDIGFDSDKLREMKPEQVHKQLVEAAQNLRGQKLRDMIDREYSSRSREDFIKWAKSRFEIKTEIEISDDEDIRAQVFREAQNFLRQDMSRLEQFILLQVYDSAWKEHLYAMDKLRDTIFLRSFAEKDPKLEYKQEGFRMFNEMLDIIDSSVTERIFKVQLAPGVRSRNVYNVSSASHQQAAGFDVSDKQRAAAAGPQNQQGVKQIIRTERKVGRNDPCPCGSGKKYKKCCGRN</sequence>
<dbReference type="SUPFAM" id="SSF52540">
    <property type="entry name" value="P-loop containing nucleoside triphosphate hydrolases"/>
    <property type="match status" value="2"/>
</dbReference>
<dbReference type="PANTHER" id="PTHR30612:SF0">
    <property type="entry name" value="CHLOROPLAST PROTEIN-TRANSPORTING ATPASE"/>
    <property type="match status" value="1"/>
</dbReference>
<protein>
    <recommendedName>
        <fullName evidence="15 16">Protein translocase subunit SecA</fullName>
        <ecNumber evidence="15">7.4.2.8</ecNumber>
    </recommendedName>
</protein>
<dbReference type="NCBIfam" id="TIGR00963">
    <property type="entry name" value="secA"/>
    <property type="match status" value="1"/>
</dbReference>
<evidence type="ECO:0000256" key="5">
    <source>
        <dbReference type="ARBA" id="ARBA00022475"/>
    </source>
</evidence>